<protein>
    <submittedName>
        <fullName evidence="1">Transposase</fullName>
    </submittedName>
</protein>
<sequence>MDITKDTISIKKASYGFSLPELLTKKKKKNWNEKFPRNPS</sequence>
<dbReference type="AlphaFoldDB" id="A0A3T0KZ20"/>
<accession>A0A3T0KZ20</accession>
<evidence type="ECO:0000313" key="1">
    <source>
        <dbReference type="EMBL" id="AZV45562.1"/>
    </source>
</evidence>
<gene>
    <name evidence="1" type="ORF">BAOM_5005</name>
</gene>
<dbReference type="Proteomes" id="UP000283095">
    <property type="component" value="Chromosome"/>
</dbReference>
<dbReference type="KEGG" id="pasa:BAOM_5005"/>
<reference evidence="1 2" key="1">
    <citation type="submission" date="2018-01" db="EMBL/GenBank/DDBJ databases">
        <title>Bacillus asahii Genome sequencing and assembly.</title>
        <authorList>
            <person name="Jiang H."/>
            <person name="Feng Y."/>
            <person name="Zhao F."/>
            <person name="Lin X."/>
        </authorList>
    </citation>
    <scope>NUCLEOTIDE SEQUENCE [LARGE SCALE GENOMIC DNA]</scope>
    <source>
        <strain evidence="1 2">OM18</strain>
    </source>
</reference>
<proteinExistence type="predicted"/>
<evidence type="ECO:0000313" key="2">
    <source>
        <dbReference type="Proteomes" id="UP000283095"/>
    </source>
</evidence>
<organism evidence="1 2">
    <name type="scientific">Peribacillus asahii</name>
    <dbReference type="NCBI Taxonomy" id="228899"/>
    <lineage>
        <taxon>Bacteria</taxon>
        <taxon>Bacillati</taxon>
        <taxon>Bacillota</taxon>
        <taxon>Bacilli</taxon>
        <taxon>Bacillales</taxon>
        <taxon>Bacillaceae</taxon>
        <taxon>Peribacillus</taxon>
    </lineage>
</organism>
<dbReference type="EMBL" id="CP026095">
    <property type="protein sequence ID" value="AZV45562.1"/>
    <property type="molecule type" value="Genomic_DNA"/>
</dbReference>
<name>A0A3T0KZ20_9BACI</name>